<evidence type="ECO:0000313" key="2">
    <source>
        <dbReference type="EMBL" id="RFT15145.1"/>
    </source>
</evidence>
<dbReference type="SUPFAM" id="SSF51726">
    <property type="entry name" value="UROD/MetE-like"/>
    <property type="match status" value="1"/>
</dbReference>
<dbReference type="GO" id="GO:0004853">
    <property type="term" value="F:uroporphyrinogen decarboxylase activity"/>
    <property type="evidence" value="ECO:0007669"/>
    <property type="project" value="InterPro"/>
</dbReference>
<dbReference type="PANTHER" id="PTHR47099:SF1">
    <property type="entry name" value="METHYLCOBAMIDE:COM METHYLTRANSFERASE MTBA"/>
    <property type="match status" value="1"/>
</dbReference>
<evidence type="ECO:0000259" key="1">
    <source>
        <dbReference type="Pfam" id="PF01208"/>
    </source>
</evidence>
<protein>
    <recommendedName>
        <fullName evidence="1">Uroporphyrinogen decarboxylase (URO-D) domain-containing protein</fullName>
    </recommendedName>
</protein>
<accession>A0A3E2BK85</accession>
<dbReference type="Pfam" id="PF01208">
    <property type="entry name" value="URO-D"/>
    <property type="match status" value="1"/>
</dbReference>
<organism evidence="2 3">
    <name type="scientific">Candidatus Saccharicenans subterraneus</name>
    <dbReference type="NCBI Taxonomy" id="2508984"/>
    <lineage>
        <taxon>Bacteria</taxon>
        <taxon>Candidatus Aminicenantota</taxon>
        <taxon>Candidatus Aminicenantia</taxon>
        <taxon>Candidatus Aminicenantales</taxon>
        <taxon>Candidatus Saccharicenantaceae</taxon>
        <taxon>Candidatus Saccharicenans</taxon>
    </lineage>
</organism>
<dbReference type="PANTHER" id="PTHR47099">
    <property type="entry name" value="METHYLCOBAMIDE:COM METHYLTRANSFERASE MTBA"/>
    <property type="match status" value="1"/>
</dbReference>
<dbReference type="GO" id="GO:0006779">
    <property type="term" value="P:porphyrin-containing compound biosynthetic process"/>
    <property type="evidence" value="ECO:0007669"/>
    <property type="project" value="InterPro"/>
</dbReference>
<name>A0A3E2BK85_9BACT</name>
<dbReference type="AlphaFoldDB" id="A0A3E2BK85"/>
<reference evidence="2 3" key="1">
    <citation type="submission" date="2018-08" db="EMBL/GenBank/DDBJ databases">
        <title>Genome analysis of the thermophilic bacterium of the candidate phylum Aminicenantes from deep subsurface aquifer revealed its physiology and ecological role.</title>
        <authorList>
            <person name="Kadnikov V.V."/>
            <person name="Mardanov A.V."/>
            <person name="Beletsky A.V."/>
            <person name="Karnachuk O.V."/>
            <person name="Ravin N.V."/>
        </authorList>
    </citation>
    <scope>NUCLEOTIDE SEQUENCE [LARGE SCALE GENOMIC DNA]</scope>
    <source>
        <strain evidence="2">BY38</strain>
    </source>
</reference>
<sequence>MKPRERVRLALSHEEPDRCPLQLSFTPEFADRLRESLRLGPEAHNPHGRGNSYLLERLTGCDLLLTSVGWANSYYATGLYSQDGLSYVDEWGVGWRNVEYETRFGRGRYTEIVGHPLADDRAIDSYRAPDPDRPELYAEARRTVEQFGEEYWIVGVVVTTIFETAWALRGLERTLLDMVRDPELVDRLFDIPFRYHLQVARNLAGLGVDMIWLGDDVGAQDRMLISPAHWRRFLKPRMAEIIATLKKINPAIKIAYHSDGNIYPIIPDLVEIGLDVLNPVQPRSMDPARLKREFGDRLCFWGTLDLQYTLPFGTPDEVRSEVLDRLRSVGRQGGLIIGPTHHLQLDVPLENFWAMVGTVRNTSYRDLE</sequence>
<dbReference type="Gene3D" id="3.20.20.210">
    <property type="match status" value="1"/>
</dbReference>
<gene>
    <name evidence="2" type="ORF">OP8BY_0609</name>
</gene>
<dbReference type="InterPro" id="IPR052024">
    <property type="entry name" value="Methanogen_methyltrans"/>
</dbReference>
<comment type="caution">
    <text evidence="2">The sequence shown here is derived from an EMBL/GenBank/DDBJ whole genome shotgun (WGS) entry which is preliminary data.</text>
</comment>
<dbReference type="InterPro" id="IPR000257">
    <property type="entry name" value="Uroporphyrinogen_deCOase"/>
</dbReference>
<dbReference type="InterPro" id="IPR038071">
    <property type="entry name" value="UROD/MetE-like_sf"/>
</dbReference>
<dbReference type="Proteomes" id="UP000257323">
    <property type="component" value="Unassembled WGS sequence"/>
</dbReference>
<feature type="domain" description="Uroporphyrinogen decarboxylase (URO-D)" evidence="1">
    <location>
        <begin position="104"/>
        <end position="361"/>
    </location>
</feature>
<evidence type="ECO:0000313" key="3">
    <source>
        <dbReference type="Proteomes" id="UP000257323"/>
    </source>
</evidence>
<proteinExistence type="predicted"/>
<dbReference type="EMBL" id="QUAH01000012">
    <property type="protein sequence ID" value="RFT15145.1"/>
    <property type="molecule type" value="Genomic_DNA"/>
</dbReference>